<evidence type="ECO:0000256" key="10">
    <source>
        <dbReference type="ARBA" id="ARBA00022932"/>
    </source>
</evidence>
<feature type="compositionally biased region" description="Low complexity" evidence="15">
    <location>
        <begin position="478"/>
        <end position="521"/>
    </location>
</feature>
<keyword evidence="8" id="KW-0862">Zinc</keyword>
<gene>
    <name evidence="14" type="primary">dnaX</name>
    <name evidence="17" type="ORF">FHU35_1372</name>
</gene>
<dbReference type="InterPro" id="IPR050238">
    <property type="entry name" value="DNA_Rep/Repair_Clamp_Loader"/>
</dbReference>
<feature type="compositionally biased region" description="Basic and acidic residues" evidence="15">
    <location>
        <begin position="406"/>
        <end position="422"/>
    </location>
</feature>
<dbReference type="PANTHER" id="PTHR11669">
    <property type="entry name" value="REPLICATION FACTOR C / DNA POLYMERASE III GAMMA-TAU SUBUNIT"/>
    <property type="match status" value="1"/>
</dbReference>
<dbReference type="InterPro" id="IPR003593">
    <property type="entry name" value="AAA+_ATPase"/>
</dbReference>
<feature type="compositionally biased region" description="Low complexity" evidence="15">
    <location>
        <begin position="389"/>
        <end position="402"/>
    </location>
</feature>
<dbReference type="FunFam" id="1.20.272.10:FF:000003">
    <property type="entry name" value="DNA polymerase III subunit gamma/tau"/>
    <property type="match status" value="1"/>
</dbReference>
<dbReference type="FunFam" id="3.40.50.300:FF:000014">
    <property type="entry name" value="DNA polymerase III subunit gamma/tau"/>
    <property type="match status" value="1"/>
</dbReference>
<dbReference type="InterPro" id="IPR045085">
    <property type="entry name" value="HLD_clamp_pol_III_gamma_tau"/>
</dbReference>
<dbReference type="EMBL" id="VIWX01000003">
    <property type="protein sequence ID" value="TWF94371.1"/>
    <property type="molecule type" value="Genomic_DNA"/>
</dbReference>
<dbReference type="GO" id="GO:0005524">
    <property type="term" value="F:ATP binding"/>
    <property type="evidence" value="ECO:0007669"/>
    <property type="project" value="UniProtKB-KW"/>
</dbReference>
<proteinExistence type="inferred from homology"/>
<dbReference type="Pfam" id="PF13177">
    <property type="entry name" value="DNA_pol3_delta2"/>
    <property type="match status" value="1"/>
</dbReference>
<comment type="caution">
    <text evidence="17">The sequence shown here is derived from an EMBL/GenBank/DDBJ whole genome shotgun (WGS) entry which is preliminary data.</text>
</comment>
<dbReference type="CDD" id="cd18137">
    <property type="entry name" value="HLD_clamp_pol_III_gamma_tau"/>
    <property type="match status" value="1"/>
</dbReference>
<dbReference type="NCBIfam" id="NF011513">
    <property type="entry name" value="PRK14952.1"/>
    <property type="match status" value="1"/>
</dbReference>
<dbReference type="GO" id="GO:0009360">
    <property type="term" value="C:DNA polymerase III complex"/>
    <property type="evidence" value="ECO:0007669"/>
    <property type="project" value="InterPro"/>
</dbReference>
<organism evidence="17 18">
    <name type="scientific">Saccharopolyspora dendranthemae</name>
    <dbReference type="NCBI Taxonomy" id="1181886"/>
    <lineage>
        <taxon>Bacteria</taxon>
        <taxon>Bacillati</taxon>
        <taxon>Actinomycetota</taxon>
        <taxon>Actinomycetes</taxon>
        <taxon>Pseudonocardiales</taxon>
        <taxon>Pseudonocardiaceae</taxon>
        <taxon>Saccharopolyspora</taxon>
    </lineage>
</organism>
<evidence type="ECO:0000256" key="13">
    <source>
        <dbReference type="ARBA" id="ARBA00074577"/>
    </source>
</evidence>
<comment type="similarity">
    <text evidence="1 14">Belongs to the DnaX/STICHEL family.</text>
</comment>
<feature type="compositionally biased region" description="Pro residues" evidence="15">
    <location>
        <begin position="699"/>
        <end position="708"/>
    </location>
</feature>
<feature type="compositionally biased region" description="Low complexity" evidence="15">
    <location>
        <begin position="423"/>
        <end position="457"/>
    </location>
</feature>
<evidence type="ECO:0000256" key="14">
    <source>
        <dbReference type="RuleBase" id="RU364063"/>
    </source>
</evidence>
<dbReference type="Pfam" id="PF22608">
    <property type="entry name" value="DNAX_ATPase_lid"/>
    <property type="match status" value="1"/>
</dbReference>
<keyword evidence="3 14" id="KW-0808">Transferase</keyword>
<keyword evidence="6" id="KW-0479">Metal-binding</keyword>
<dbReference type="Gene3D" id="1.20.272.10">
    <property type="match status" value="1"/>
</dbReference>
<accession>A0A561U4T0</accession>
<dbReference type="GO" id="GO:0046872">
    <property type="term" value="F:metal ion binding"/>
    <property type="evidence" value="ECO:0007669"/>
    <property type="project" value="UniProtKB-KW"/>
</dbReference>
<dbReference type="OrthoDB" id="9810148at2"/>
<feature type="domain" description="AAA+ ATPase" evidence="16">
    <location>
        <begin position="36"/>
        <end position="180"/>
    </location>
</feature>
<dbReference type="SMART" id="SM00382">
    <property type="entry name" value="AAA"/>
    <property type="match status" value="1"/>
</dbReference>
<evidence type="ECO:0000256" key="1">
    <source>
        <dbReference type="ARBA" id="ARBA00006360"/>
    </source>
</evidence>
<evidence type="ECO:0000256" key="8">
    <source>
        <dbReference type="ARBA" id="ARBA00022833"/>
    </source>
</evidence>
<evidence type="ECO:0000259" key="16">
    <source>
        <dbReference type="SMART" id="SM00382"/>
    </source>
</evidence>
<evidence type="ECO:0000256" key="11">
    <source>
        <dbReference type="ARBA" id="ARBA00037724"/>
    </source>
</evidence>
<dbReference type="InterPro" id="IPR012763">
    <property type="entry name" value="DNA_pol_III_sug/sutau_N"/>
</dbReference>
<comment type="function">
    <text evidence="11 14">DNA polymerase III is a complex, multichain enzyme responsible for most of the replicative synthesis in bacteria. This DNA polymerase also exhibits 3' to 5' exonuclease activity.</text>
</comment>
<keyword evidence="5 14" id="KW-0235">DNA replication</keyword>
<evidence type="ECO:0000256" key="3">
    <source>
        <dbReference type="ARBA" id="ARBA00022679"/>
    </source>
</evidence>
<dbReference type="Proteomes" id="UP000316184">
    <property type="component" value="Unassembled WGS sequence"/>
</dbReference>
<dbReference type="NCBIfam" id="TIGR02397">
    <property type="entry name" value="dnaX_nterm"/>
    <property type="match status" value="1"/>
</dbReference>
<sequence>MALALYRKYRPATFAEVAGQEHVTEPLRTALAAGRINHAYLFSGPRGCGKTSSARILARSLNCAQGPTADPCGECDSCVSLAPEGGGSVDVVELDAASHGGVDDTRELRDRAFFAPAQSRYRIFIIDEAHMVTTQGFNALLKIVEEPPEHLIFVFATTEPDKVLTTIRSRTHHYPFRLMPPGVMRELVERICTDEGVTVEPAVFPLVIRAGGGSARDTLSVFDQLLAGAGDEGVTYERAVALLGVTDVALIDDMVDALAAGDAASVYGTVERLVEAGHDPRRFGSDLLDRLRDLVLLSSVPDAGARGLVETAGDELTRMQQQAEQLGAATLSRFAEIVHTGLSEMRGATAPRLLLELLCARMLLPAVSDSETALLQRIERVERRMTIAPGDAPAAEPGAPAAVSGDGDKPKRVFQRPHERAAADTAQQAEAPAEPETPAAQEKAAPQRPAAQAESTPAAPPAPAQAAPAQPAQPAPAQPAQTQRPAEPQRPEPQQSPEPASEPAQPAASEPAQPAASAPSGFDAAAVRRVWTDVLQGVAKRNRPTQALLLNATVQDLNDGVLVLSMPTSGLVKQLAQQRRLDFVRESLREVVGGEWDIQCVEGGAAPPARPAAPKQPPQPPQRPQRPEPAAEQRPQEPKPSSGNGQSNGQGASNGSNGRGGGAQQRSTGGARGGSIPRTPEPDDIPPPPEPPDEEPPPDDVPPPPADPQRPEPKRAEPQPPAPPDDEDPESMLAESSPLEAGARVGRDPDRAAVELFERELGARRIEG</sequence>
<dbReference type="EC" id="2.7.7.7" evidence="2 14"/>
<dbReference type="NCBIfam" id="NF005846">
    <property type="entry name" value="PRK07764.1-6"/>
    <property type="match status" value="1"/>
</dbReference>
<dbReference type="PANTHER" id="PTHR11669:SF0">
    <property type="entry name" value="PROTEIN STICHEL-LIKE 2"/>
    <property type="match status" value="1"/>
</dbReference>
<evidence type="ECO:0000256" key="6">
    <source>
        <dbReference type="ARBA" id="ARBA00022723"/>
    </source>
</evidence>
<evidence type="ECO:0000256" key="9">
    <source>
        <dbReference type="ARBA" id="ARBA00022840"/>
    </source>
</evidence>
<dbReference type="SUPFAM" id="SSF48019">
    <property type="entry name" value="post-AAA+ oligomerization domain-like"/>
    <property type="match status" value="1"/>
</dbReference>
<dbReference type="GO" id="GO:0006261">
    <property type="term" value="P:DNA-templated DNA replication"/>
    <property type="evidence" value="ECO:0007669"/>
    <property type="project" value="TreeGrafter"/>
</dbReference>
<keyword evidence="4 14" id="KW-0548">Nucleotidyltransferase</keyword>
<evidence type="ECO:0000313" key="17">
    <source>
        <dbReference type="EMBL" id="TWF94371.1"/>
    </source>
</evidence>
<evidence type="ECO:0000256" key="15">
    <source>
        <dbReference type="SAM" id="MobiDB-lite"/>
    </source>
</evidence>
<dbReference type="AlphaFoldDB" id="A0A561U4T0"/>
<dbReference type="InterPro" id="IPR008921">
    <property type="entry name" value="DNA_pol3_clamp-load_cplx_C"/>
</dbReference>
<name>A0A561U4T0_9PSEU</name>
<comment type="catalytic activity">
    <reaction evidence="12 14">
        <text>DNA(n) + a 2'-deoxyribonucleoside 5'-triphosphate = DNA(n+1) + diphosphate</text>
        <dbReference type="Rhea" id="RHEA:22508"/>
        <dbReference type="Rhea" id="RHEA-COMP:17339"/>
        <dbReference type="Rhea" id="RHEA-COMP:17340"/>
        <dbReference type="ChEBI" id="CHEBI:33019"/>
        <dbReference type="ChEBI" id="CHEBI:61560"/>
        <dbReference type="ChEBI" id="CHEBI:173112"/>
        <dbReference type="EC" id="2.7.7.7"/>
    </reaction>
</comment>
<feature type="compositionally biased region" description="Pro residues" evidence="15">
    <location>
        <begin position="608"/>
        <end position="624"/>
    </location>
</feature>
<dbReference type="Gene3D" id="3.40.50.300">
    <property type="entry name" value="P-loop containing nucleotide triphosphate hydrolases"/>
    <property type="match status" value="1"/>
</dbReference>
<dbReference type="GO" id="GO:0003677">
    <property type="term" value="F:DNA binding"/>
    <property type="evidence" value="ECO:0007669"/>
    <property type="project" value="InterPro"/>
</dbReference>
<evidence type="ECO:0000256" key="7">
    <source>
        <dbReference type="ARBA" id="ARBA00022741"/>
    </source>
</evidence>
<dbReference type="RefSeq" id="WP_145740228.1">
    <property type="nucleotide sequence ID" value="NZ_VIWX01000003.1"/>
</dbReference>
<feature type="region of interest" description="Disordered" evidence="15">
    <location>
        <begin position="389"/>
        <end position="521"/>
    </location>
</feature>
<comment type="subunit">
    <text evidence="14">DNA polymerase III contains a core (composed of alpha, epsilon and theta chains) that associates with a tau subunit. This core dimerizes to form the POLIII' complex. PolIII' associates with the gamma complex (composed of gamma, delta, delta', psi and chi chains) and with the beta chain to form the complete DNA polymerase III complex.</text>
</comment>
<protein>
    <recommendedName>
        <fullName evidence="13 14">DNA polymerase III subunit gamma/tau</fullName>
        <ecNumber evidence="2 14">2.7.7.7</ecNumber>
    </recommendedName>
</protein>
<dbReference type="Gene3D" id="1.10.8.60">
    <property type="match status" value="1"/>
</dbReference>
<feature type="region of interest" description="Disordered" evidence="15">
    <location>
        <begin position="602"/>
        <end position="750"/>
    </location>
</feature>
<dbReference type="InterPro" id="IPR022754">
    <property type="entry name" value="DNA_pol_III_gamma-3"/>
</dbReference>
<dbReference type="Pfam" id="PF12169">
    <property type="entry name" value="DNA_pol3_gamma3"/>
    <property type="match status" value="1"/>
</dbReference>
<dbReference type="InterPro" id="IPR027417">
    <property type="entry name" value="P-loop_NTPase"/>
</dbReference>
<evidence type="ECO:0000256" key="2">
    <source>
        <dbReference type="ARBA" id="ARBA00012417"/>
    </source>
</evidence>
<keyword evidence="9 14" id="KW-0067">ATP-binding</keyword>
<keyword evidence="10 14" id="KW-0239">DNA-directed DNA polymerase</keyword>
<dbReference type="CDD" id="cd00009">
    <property type="entry name" value="AAA"/>
    <property type="match status" value="1"/>
</dbReference>
<dbReference type="SUPFAM" id="SSF52540">
    <property type="entry name" value="P-loop containing nucleoside triphosphate hydrolases"/>
    <property type="match status" value="1"/>
</dbReference>
<keyword evidence="18" id="KW-1185">Reference proteome</keyword>
<feature type="compositionally biased region" description="Basic and acidic residues" evidence="15">
    <location>
        <begin position="625"/>
        <end position="637"/>
    </location>
</feature>
<evidence type="ECO:0000313" key="18">
    <source>
        <dbReference type="Proteomes" id="UP000316184"/>
    </source>
</evidence>
<dbReference type="GO" id="GO:0003887">
    <property type="term" value="F:DNA-directed DNA polymerase activity"/>
    <property type="evidence" value="ECO:0007669"/>
    <property type="project" value="UniProtKB-KW"/>
</dbReference>
<feature type="compositionally biased region" description="Low complexity" evidence="15">
    <location>
        <begin position="638"/>
        <end position="656"/>
    </location>
</feature>
<evidence type="ECO:0000256" key="5">
    <source>
        <dbReference type="ARBA" id="ARBA00022705"/>
    </source>
</evidence>
<reference evidence="17 18" key="1">
    <citation type="submission" date="2019-06" db="EMBL/GenBank/DDBJ databases">
        <title>Sequencing the genomes of 1000 actinobacteria strains.</title>
        <authorList>
            <person name="Klenk H.-P."/>
        </authorList>
    </citation>
    <scope>NUCLEOTIDE SEQUENCE [LARGE SCALE GENOMIC DNA]</scope>
    <source>
        <strain evidence="17 18">DSM 46699</strain>
    </source>
</reference>
<evidence type="ECO:0000256" key="12">
    <source>
        <dbReference type="ARBA" id="ARBA00049244"/>
    </source>
</evidence>
<keyword evidence="7 14" id="KW-0547">Nucleotide-binding</keyword>
<evidence type="ECO:0000256" key="4">
    <source>
        <dbReference type="ARBA" id="ARBA00022695"/>
    </source>
</evidence>